<dbReference type="EC" id="1.4.99.5" evidence="3"/>
<dbReference type="OrthoDB" id="9801699at2"/>
<keyword evidence="4" id="KW-1185">Reference proteome</keyword>
<dbReference type="InterPro" id="IPR041117">
    <property type="entry name" value="SoxA_A3"/>
</dbReference>
<protein>
    <submittedName>
        <fullName evidence="3">Hydrogen cyanide synthase subunit HcnB</fullName>
        <ecNumber evidence="3">1.4.99.5</ecNumber>
    </submittedName>
</protein>
<name>A0A162MPC9_9FIRM</name>
<dbReference type="STRING" id="520767.ATZ99_09050"/>
<accession>A0A162MPC9</accession>
<comment type="caution">
    <text evidence="3">The sequence shown here is derived from an EMBL/GenBank/DDBJ whole genome shotgun (WGS) entry which is preliminary data.</text>
</comment>
<proteinExistence type="predicted"/>
<evidence type="ECO:0000259" key="2">
    <source>
        <dbReference type="Pfam" id="PF17806"/>
    </source>
</evidence>
<keyword evidence="1 3" id="KW-0560">Oxidoreductase</keyword>
<dbReference type="GO" id="GO:0050622">
    <property type="term" value="F:glycine dehydrogenase (cyanide-forming) activity"/>
    <property type="evidence" value="ECO:0007669"/>
    <property type="project" value="UniProtKB-EC"/>
</dbReference>
<gene>
    <name evidence="3" type="primary">hcnB</name>
    <name evidence="3" type="ORF">ATZ99_09050</name>
</gene>
<dbReference type="Gene3D" id="1.10.10.1100">
    <property type="entry name" value="BFD-like [2Fe-2S]-binding domain"/>
    <property type="match status" value="1"/>
</dbReference>
<sequence>MKSKTIICRCEDVTLEEIEALIEKGYTTMDEIKRITRCGMGQCQGRTCRSLLLAELAKATKTNPADIRITTFRPPAKNIKMAAILGGVENEENS</sequence>
<organism evidence="3 4">
    <name type="scientific">Thermovenabulum gondwanense</name>
    <dbReference type="NCBI Taxonomy" id="520767"/>
    <lineage>
        <taxon>Bacteria</taxon>
        <taxon>Bacillati</taxon>
        <taxon>Bacillota</taxon>
        <taxon>Clostridia</taxon>
        <taxon>Thermosediminibacterales</taxon>
        <taxon>Thermosediminibacteraceae</taxon>
        <taxon>Thermovenabulum</taxon>
    </lineage>
</organism>
<evidence type="ECO:0000313" key="4">
    <source>
        <dbReference type="Proteomes" id="UP000075737"/>
    </source>
</evidence>
<dbReference type="InterPro" id="IPR041854">
    <property type="entry name" value="BFD-like_2Fe2S-bd_dom_sf"/>
</dbReference>
<dbReference type="RefSeq" id="WP_068748057.1">
    <property type="nucleotide sequence ID" value="NZ_LOHZ01000024.1"/>
</dbReference>
<reference evidence="3 4" key="1">
    <citation type="submission" date="2015-12" db="EMBL/GenBank/DDBJ databases">
        <title>Draft genome of Thermovenabulum gondwanense isolated from a red thermophilic microbial mat colonisisng an outflow channel of a bore well.</title>
        <authorList>
            <person name="Patel B.K."/>
        </authorList>
    </citation>
    <scope>NUCLEOTIDE SEQUENCE [LARGE SCALE GENOMIC DNA]</scope>
    <source>
        <strain evidence="3 4">R270</strain>
    </source>
</reference>
<dbReference type="CDD" id="cd19946">
    <property type="entry name" value="GlpA-like_Fer2_BFD-like"/>
    <property type="match status" value="1"/>
</dbReference>
<evidence type="ECO:0000256" key="1">
    <source>
        <dbReference type="ARBA" id="ARBA00023002"/>
    </source>
</evidence>
<feature type="domain" description="SoxA A3" evidence="2">
    <location>
        <begin position="3"/>
        <end position="84"/>
    </location>
</feature>
<evidence type="ECO:0000313" key="3">
    <source>
        <dbReference type="EMBL" id="KYO66851.1"/>
    </source>
</evidence>
<dbReference type="InterPro" id="IPR051691">
    <property type="entry name" value="Metab_Enz_Cyan_OpOx_G3PDH"/>
</dbReference>
<dbReference type="PANTHER" id="PTHR42949">
    <property type="entry name" value="ANAEROBIC GLYCEROL-3-PHOSPHATE DEHYDROGENASE SUBUNIT B"/>
    <property type="match status" value="1"/>
</dbReference>
<dbReference type="Proteomes" id="UP000075737">
    <property type="component" value="Unassembled WGS sequence"/>
</dbReference>
<dbReference type="AlphaFoldDB" id="A0A162MPC9"/>
<dbReference type="Pfam" id="PF17806">
    <property type="entry name" value="SO_alpha_A3"/>
    <property type="match status" value="1"/>
</dbReference>
<dbReference type="PANTHER" id="PTHR42949:SF3">
    <property type="entry name" value="ANAEROBIC GLYCEROL-3-PHOSPHATE DEHYDROGENASE SUBUNIT B"/>
    <property type="match status" value="1"/>
</dbReference>
<dbReference type="EMBL" id="LOHZ01000024">
    <property type="protein sequence ID" value="KYO66851.1"/>
    <property type="molecule type" value="Genomic_DNA"/>
</dbReference>